<dbReference type="PANTHER" id="PTHR30505">
    <property type="entry name" value="FRUCTOSE-LIKE PERMEASE"/>
    <property type="match status" value="1"/>
</dbReference>
<dbReference type="NCBIfam" id="TIGR00848">
    <property type="entry name" value="fruA"/>
    <property type="match status" value="1"/>
</dbReference>
<evidence type="ECO:0000256" key="7">
    <source>
        <dbReference type="ARBA" id="ARBA00022683"/>
    </source>
</evidence>
<keyword evidence="10" id="KW-0472">Membrane</keyword>
<evidence type="ECO:0000256" key="4">
    <source>
        <dbReference type="ARBA" id="ARBA00022553"/>
    </source>
</evidence>
<dbReference type="Proteomes" id="UP000346772">
    <property type="component" value="Unassembled WGS sequence"/>
</dbReference>
<evidence type="ECO:0000313" key="14">
    <source>
        <dbReference type="EMBL" id="VFD53779.1"/>
    </source>
</evidence>
<dbReference type="RefSeq" id="WP_003421880.1">
    <property type="nucleotide sequence ID" value="NZ_BEHB01000006.1"/>
</dbReference>
<dbReference type="AlphaFoldDB" id="A0AAX3GZA6"/>
<keyword evidence="7" id="KW-0598">Phosphotransferase system</keyword>
<evidence type="ECO:0000259" key="13">
    <source>
        <dbReference type="PROSITE" id="PS51104"/>
    </source>
</evidence>
<dbReference type="InterPro" id="IPR003353">
    <property type="entry name" value="PTS_IIB_fruc"/>
</dbReference>
<proteinExistence type="predicted"/>
<evidence type="ECO:0000256" key="2">
    <source>
        <dbReference type="ARBA" id="ARBA00022448"/>
    </source>
</evidence>
<evidence type="ECO:0000256" key="9">
    <source>
        <dbReference type="ARBA" id="ARBA00022989"/>
    </source>
</evidence>
<keyword evidence="3" id="KW-1003">Cell membrane</keyword>
<evidence type="ECO:0000256" key="6">
    <source>
        <dbReference type="ARBA" id="ARBA00022679"/>
    </source>
</evidence>
<keyword evidence="8" id="KW-0812">Transmembrane</keyword>
<protein>
    <submittedName>
        <fullName evidence="14">PTS system fructose-like transporter subunit IIABC</fullName>
        <ecNumber evidence="14">2.7.1.69</ecNumber>
    </submittedName>
</protein>
<dbReference type="GO" id="GO:0005886">
    <property type="term" value="C:plasma membrane"/>
    <property type="evidence" value="ECO:0007669"/>
    <property type="project" value="UniProtKB-SubCell"/>
</dbReference>
<evidence type="ECO:0000256" key="3">
    <source>
        <dbReference type="ARBA" id="ARBA00022475"/>
    </source>
</evidence>
<dbReference type="InterPro" id="IPR036095">
    <property type="entry name" value="PTS_EIIB-like_sf"/>
</dbReference>
<dbReference type="InterPro" id="IPR004715">
    <property type="entry name" value="PTS_IIA_fruc"/>
</dbReference>
<accession>A0AAX3GZA6</accession>
<dbReference type="SUPFAM" id="SSF52794">
    <property type="entry name" value="PTS system IIB component-like"/>
    <property type="match status" value="1"/>
</dbReference>
<dbReference type="InterPro" id="IPR006327">
    <property type="entry name" value="PTS_IIC_fruc"/>
</dbReference>
<organism evidence="14 15">
    <name type="scientific">Clostridioides difficile</name>
    <name type="common">Peptoclostridium difficile</name>
    <dbReference type="NCBI Taxonomy" id="1496"/>
    <lineage>
        <taxon>Bacteria</taxon>
        <taxon>Bacillati</taxon>
        <taxon>Bacillota</taxon>
        <taxon>Clostridia</taxon>
        <taxon>Peptostreptococcales</taxon>
        <taxon>Peptostreptococcaceae</taxon>
        <taxon>Clostridioides</taxon>
    </lineage>
</organism>
<sequence>MIGQILRSDCIVLDKQLQTKKDVIDYMANHLYHGNYINDKEKFIVDINKREKESSTNMGNLIAIPHAKSNVVNQPVMMYLRTDKEITDNDGQKLRSFFMIAVPESGSDEHLKIISKLATYLMDENLLKHLLSAETPYEILSIFNNKAVESGDSSDNQNKGLIVGITGCPTGIAHTFMAKKALEEAGQELGYEVKIETHGAIGVENKLTKEDIKRAEYVIIACDKEVQMSRFIGKKVLQKKVADAKNVSLAKNLIINAENGMAKEIKPGGRTLEDSKEILQGSEKKGVYKHLMSGVSEMIPFVVIGGIGIAIAFMFGIFASDPTHETYNPIAGFFGQLGGDSAFKLFIPILAGFIAKSIAGRQGFAPAMIAGFMAVIGGSGFIGGMVAGFSTGYIALGVMKITENLPDVLKGVNAVLICPLLIAFTSGAIMFFVVNTPASWLNEALQSWLQSMSGTNKVLLGAILAGMMASDMGGPINKTASAFGLAMFSSNIFEPSAALMVGGMVPPLAISLAMLIFKNKFTKEERKSSLPTAIMGASFITEGAIPFAAADPLRMIPANIIGSCIGGAICMSLDITLMAPHGGIFVIPFACSSPVAYIACILIGTVITALIIGVTKPTIRSENSEVEVLGA</sequence>
<dbReference type="CDD" id="cd00211">
    <property type="entry name" value="PTS_IIA_fru"/>
    <property type="match status" value="1"/>
</dbReference>
<evidence type="ECO:0000256" key="5">
    <source>
        <dbReference type="ARBA" id="ARBA00022597"/>
    </source>
</evidence>
<dbReference type="PROSITE" id="PS51104">
    <property type="entry name" value="PTS_EIIC_TYPE_2"/>
    <property type="match status" value="1"/>
</dbReference>
<comment type="subcellular location">
    <subcellularLocation>
        <location evidence="1">Cell inner membrane</location>
        <topology evidence="1">Multi-pass membrane protein</topology>
    </subcellularLocation>
</comment>
<comment type="caution">
    <text evidence="14">The sequence shown here is derived from an EMBL/GenBank/DDBJ whole genome shotgun (WGS) entry which is preliminary data.</text>
</comment>
<evidence type="ECO:0000313" key="15">
    <source>
        <dbReference type="Proteomes" id="UP000346772"/>
    </source>
</evidence>
<dbReference type="Pfam" id="PF02302">
    <property type="entry name" value="PTS_IIB"/>
    <property type="match status" value="1"/>
</dbReference>
<dbReference type="PANTHER" id="PTHR30505:SF28">
    <property type="entry name" value="PTS SYSTEM 2-O-ALPHA-MANNOSYL-D-GLYCERATE-SPECIFIC EIIABC COMPONENT"/>
    <property type="match status" value="1"/>
</dbReference>
<evidence type="ECO:0000256" key="8">
    <source>
        <dbReference type="ARBA" id="ARBA00022692"/>
    </source>
</evidence>
<gene>
    <name evidence="14" type="primary">fruA_1</name>
    <name evidence="14" type="ORF">SAMEA1710456_01254</name>
</gene>
<dbReference type="InterPro" id="IPR050864">
    <property type="entry name" value="Bacterial_PTS_Sugar_Transport"/>
</dbReference>
<dbReference type="GO" id="GO:0009401">
    <property type="term" value="P:phosphoenolpyruvate-dependent sugar phosphotransferase system"/>
    <property type="evidence" value="ECO:0007669"/>
    <property type="project" value="UniProtKB-KW"/>
</dbReference>
<dbReference type="NCBIfam" id="TIGR01427">
    <property type="entry name" value="PTS_IIC_fructo"/>
    <property type="match status" value="1"/>
</dbReference>
<keyword evidence="4" id="KW-0597">Phosphoprotein</keyword>
<evidence type="ECO:0000259" key="12">
    <source>
        <dbReference type="PROSITE" id="PS51099"/>
    </source>
</evidence>
<dbReference type="InterPro" id="IPR013014">
    <property type="entry name" value="PTS_EIIC_2"/>
</dbReference>
<dbReference type="InterPro" id="IPR003501">
    <property type="entry name" value="PTS_EIIB_2/3"/>
</dbReference>
<evidence type="ECO:0000256" key="1">
    <source>
        <dbReference type="ARBA" id="ARBA00004429"/>
    </source>
</evidence>
<keyword evidence="6 14" id="KW-0808">Transferase</keyword>
<feature type="domain" description="PTS EIIA type-2" evidence="11">
    <location>
        <begin position="4"/>
        <end position="146"/>
    </location>
</feature>
<evidence type="ECO:0000259" key="11">
    <source>
        <dbReference type="PROSITE" id="PS51094"/>
    </source>
</evidence>
<dbReference type="Gene3D" id="3.40.50.2300">
    <property type="match status" value="1"/>
</dbReference>
<evidence type="ECO:0000256" key="10">
    <source>
        <dbReference type="ARBA" id="ARBA00023136"/>
    </source>
</evidence>
<feature type="domain" description="PTS EIIB type-2" evidence="12">
    <location>
        <begin position="162"/>
        <end position="257"/>
    </location>
</feature>
<dbReference type="Gene3D" id="3.40.930.10">
    <property type="entry name" value="Mannitol-specific EII, Chain A"/>
    <property type="match status" value="1"/>
</dbReference>
<dbReference type="InterPro" id="IPR013011">
    <property type="entry name" value="PTS_EIIB_2"/>
</dbReference>
<dbReference type="EMBL" id="CAADAT010000005">
    <property type="protein sequence ID" value="VFD53779.1"/>
    <property type="molecule type" value="Genomic_DNA"/>
</dbReference>
<reference evidence="14 15" key="1">
    <citation type="submission" date="2019-02" db="EMBL/GenBank/DDBJ databases">
        <authorList>
            <consortium name="Pathogen Informatics"/>
        </authorList>
    </citation>
    <scope>NUCLEOTIDE SEQUENCE [LARGE SCALE GENOMIC DNA]</scope>
    <source>
        <strain evidence="14 15">078GUE027</strain>
    </source>
</reference>
<keyword evidence="2" id="KW-0813">Transport</keyword>
<dbReference type="InterPro" id="IPR016152">
    <property type="entry name" value="PTrfase/Anion_transptr"/>
</dbReference>
<feature type="domain" description="PTS EIIC type-2" evidence="13">
    <location>
        <begin position="287"/>
        <end position="625"/>
    </location>
</feature>
<keyword evidence="5" id="KW-0762">Sugar transport</keyword>
<keyword evidence="9" id="KW-1133">Transmembrane helix</keyword>
<dbReference type="NCBIfam" id="TIGR00829">
    <property type="entry name" value="FRU"/>
    <property type="match status" value="1"/>
</dbReference>
<dbReference type="PROSITE" id="PS51099">
    <property type="entry name" value="PTS_EIIB_TYPE_2"/>
    <property type="match status" value="1"/>
</dbReference>
<dbReference type="SUPFAM" id="SSF55804">
    <property type="entry name" value="Phoshotransferase/anion transport protein"/>
    <property type="match status" value="1"/>
</dbReference>
<dbReference type="Pfam" id="PF00359">
    <property type="entry name" value="PTS_EIIA_2"/>
    <property type="match status" value="1"/>
</dbReference>
<dbReference type="InterPro" id="IPR002178">
    <property type="entry name" value="PTS_EIIA_type-2_dom"/>
</dbReference>
<name>A0AAX3GZA6_CLODI</name>
<dbReference type="GO" id="GO:0005351">
    <property type="term" value="F:carbohydrate:proton symporter activity"/>
    <property type="evidence" value="ECO:0007669"/>
    <property type="project" value="InterPro"/>
</dbReference>
<dbReference type="GO" id="GO:0090563">
    <property type="term" value="F:protein-phosphocysteine-sugar phosphotransferase activity"/>
    <property type="evidence" value="ECO:0007669"/>
    <property type="project" value="TreeGrafter"/>
</dbReference>
<dbReference type="EC" id="2.7.1.69" evidence="14"/>
<dbReference type="PROSITE" id="PS51094">
    <property type="entry name" value="PTS_EIIA_TYPE_2"/>
    <property type="match status" value="1"/>
</dbReference>
<dbReference type="GO" id="GO:0022877">
    <property type="term" value="F:protein-N(PI)-phosphohistidine-fructose phosphotransferase system transporter activity"/>
    <property type="evidence" value="ECO:0007669"/>
    <property type="project" value="InterPro"/>
</dbReference>
<dbReference type="PROSITE" id="PS00372">
    <property type="entry name" value="PTS_EIIA_TYPE_2_HIS"/>
    <property type="match status" value="1"/>
</dbReference>
<dbReference type="CDD" id="cd05569">
    <property type="entry name" value="PTS_IIB_fructose"/>
    <property type="match status" value="1"/>
</dbReference>